<keyword evidence="3" id="KW-1185">Reference proteome</keyword>
<evidence type="ECO:0000256" key="1">
    <source>
        <dbReference type="SAM" id="MobiDB-lite"/>
    </source>
</evidence>
<feature type="region of interest" description="Disordered" evidence="1">
    <location>
        <begin position="56"/>
        <end position="87"/>
    </location>
</feature>
<feature type="compositionally biased region" description="Gly residues" evidence="1">
    <location>
        <begin position="271"/>
        <end position="295"/>
    </location>
</feature>
<reference evidence="2" key="1">
    <citation type="journal article" date="2023" name="G3 (Bethesda)">
        <title>A reference genome for the long-term kleptoplast-retaining sea slug Elysia crispata morphotype clarki.</title>
        <authorList>
            <person name="Eastman K.E."/>
            <person name="Pendleton A.L."/>
            <person name="Shaikh M.A."/>
            <person name="Suttiyut T."/>
            <person name="Ogas R."/>
            <person name="Tomko P."/>
            <person name="Gavelis G."/>
            <person name="Widhalm J.R."/>
            <person name="Wisecaver J.H."/>
        </authorList>
    </citation>
    <scope>NUCLEOTIDE SEQUENCE</scope>
    <source>
        <strain evidence="2">ECLA1</strain>
    </source>
</reference>
<sequence>MGSSRNQPHKTEIPDPSSLVQSLVSPLAAYASPASTSTSPKMAHLSPEAMFVAGSRKCSLIQEESHDDDEDDDLDDLEMDSNELKPSKSLEFLDDRSCEMSLSHSQDSILTPLTPVKGESNILDSVNARRPLKSVCSSPQLLNQIHEENESEGEDDFVPLKLSAPPGRYNHSGAASPEILRKYEQRRRRKGAGQRGTSCSSSDASDTDDTEGRSRKEKLKHKFMHRRDSSDHSSDTDGPSGGNNIGGGGRIGNGGGGAKTSHRSSRRSDGSNGGGSGGGGGGGGGSANDKSGGGKNHACQNFPSSNDRLCNGDPLKGIRKNNFDNPPVVTNQKNMGSNYKSTECSKNAQNCALNHQAITGLKNKKNKLGVINTDLGGLDIMVLSHKLSAINNALPLSSSSNNVLMKSKSKGNNSNILSNRLSNGKKFTDSLVAANFTSGPVFSYIGQSVQEVGCAQKSKAVEFTRISTVESPDDASEEPELKSSIGCDGLVLPPPTIASVEDYGRVITSTVLTVDRDGQRVGVVESKCCSVV</sequence>
<feature type="compositionally biased region" description="Basic and acidic residues" evidence="1">
    <location>
        <begin position="226"/>
        <end position="235"/>
    </location>
</feature>
<gene>
    <name evidence="2" type="ORF">RRG08_064415</name>
</gene>
<evidence type="ECO:0000313" key="2">
    <source>
        <dbReference type="EMBL" id="KAK3778546.1"/>
    </source>
</evidence>
<organism evidence="2 3">
    <name type="scientific">Elysia crispata</name>
    <name type="common">lettuce slug</name>
    <dbReference type="NCBI Taxonomy" id="231223"/>
    <lineage>
        <taxon>Eukaryota</taxon>
        <taxon>Metazoa</taxon>
        <taxon>Spiralia</taxon>
        <taxon>Lophotrochozoa</taxon>
        <taxon>Mollusca</taxon>
        <taxon>Gastropoda</taxon>
        <taxon>Heterobranchia</taxon>
        <taxon>Euthyneura</taxon>
        <taxon>Panpulmonata</taxon>
        <taxon>Sacoglossa</taxon>
        <taxon>Placobranchoidea</taxon>
        <taxon>Plakobranchidae</taxon>
        <taxon>Elysia</taxon>
    </lineage>
</organism>
<feature type="compositionally biased region" description="Basic residues" evidence="1">
    <location>
        <begin position="215"/>
        <end position="225"/>
    </location>
</feature>
<protein>
    <submittedName>
        <fullName evidence="2">Uncharacterized protein</fullName>
    </submittedName>
</protein>
<dbReference type="Proteomes" id="UP001283361">
    <property type="component" value="Unassembled WGS sequence"/>
</dbReference>
<name>A0AAE1DPP3_9GAST</name>
<feature type="region of interest" description="Disordered" evidence="1">
    <location>
        <begin position="1"/>
        <end position="20"/>
    </location>
</feature>
<dbReference type="AlphaFoldDB" id="A0AAE1DPP3"/>
<feature type="compositionally biased region" description="Gly residues" evidence="1">
    <location>
        <begin position="239"/>
        <end position="258"/>
    </location>
</feature>
<accession>A0AAE1DPP3</accession>
<feature type="compositionally biased region" description="Polar residues" evidence="1">
    <location>
        <begin position="298"/>
        <end position="308"/>
    </location>
</feature>
<dbReference type="EMBL" id="JAWDGP010002927">
    <property type="protein sequence ID" value="KAK3778546.1"/>
    <property type="molecule type" value="Genomic_DNA"/>
</dbReference>
<comment type="caution">
    <text evidence="2">The sequence shown here is derived from an EMBL/GenBank/DDBJ whole genome shotgun (WGS) entry which is preliminary data.</text>
</comment>
<proteinExistence type="predicted"/>
<feature type="compositionally biased region" description="Low complexity" evidence="1">
    <location>
        <begin position="195"/>
        <end position="204"/>
    </location>
</feature>
<evidence type="ECO:0000313" key="3">
    <source>
        <dbReference type="Proteomes" id="UP001283361"/>
    </source>
</evidence>
<feature type="region of interest" description="Disordered" evidence="1">
    <location>
        <begin position="143"/>
        <end position="315"/>
    </location>
</feature>
<feature type="compositionally biased region" description="Acidic residues" evidence="1">
    <location>
        <begin position="65"/>
        <end position="81"/>
    </location>
</feature>